<name>A0A444ZSY1_ARAHY</name>
<protein>
    <recommendedName>
        <fullName evidence="3">Pentatricopeptide repeat-containing protein</fullName>
    </recommendedName>
</protein>
<evidence type="ECO:0000313" key="2">
    <source>
        <dbReference type="Proteomes" id="UP000289738"/>
    </source>
</evidence>
<dbReference type="AlphaFoldDB" id="A0A444ZSY1"/>
<proteinExistence type="predicted"/>
<dbReference type="EMBL" id="SDMP01000013">
    <property type="protein sequence ID" value="RYR17313.1"/>
    <property type="molecule type" value="Genomic_DNA"/>
</dbReference>
<dbReference type="Proteomes" id="UP000289738">
    <property type="component" value="Chromosome B03"/>
</dbReference>
<comment type="caution">
    <text evidence="1">The sequence shown here is derived from an EMBL/GenBank/DDBJ whole genome shotgun (WGS) entry which is preliminary data.</text>
</comment>
<evidence type="ECO:0008006" key="3">
    <source>
        <dbReference type="Google" id="ProtNLM"/>
    </source>
</evidence>
<keyword evidence="2" id="KW-1185">Reference proteome</keyword>
<sequence length="74" mass="8611">MQFHAKMIKSGFHRNSHVGNGLIDLYSKCAGDMLECRMVDDGVPILYSTHIFVIRGLLQMLLSVFWDIRCRFDY</sequence>
<accession>A0A444ZSY1</accession>
<organism evidence="1 2">
    <name type="scientific">Arachis hypogaea</name>
    <name type="common">Peanut</name>
    <dbReference type="NCBI Taxonomy" id="3818"/>
    <lineage>
        <taxon>Eukaryota</taxon>
        <taxon>Viridiplantae</taxon>
        <taxon>Streptophyta</taxon>
        <taxon>Embryophyta</taxon>
        <taxon>Tracheophyta</taxon>
        <taxon>Spermatophyta</taxon>
        <taxon>Magnoliopsida</taxon>
        <taxon>eudicotyledons</taxon>
        <taxon>Gunneridae</taxon>
        <taxon>Pentapetalae</taxon>
        <taxon>rosids</taxon>
        <taxon>fabids</taxon>
        <taxon>Fabales</taxon>
        <taxon>Fabaceae</taxon>
        <taxon>Papilionoideae</taxon>
        <taxon>50 kb inversion clade</taxon>
        <taxon>dalbergioids sensu lato</taxon>
        <taxon>Dalbergieae</taxon>
        <taxon>Pterocarpus clade</taxon>
        <taxon>Arachis</taxon>
    </lineage>
</organism>
<reference evidence="1 2" key="1">
    <citation type="submission" date="2019-01" db="EMBL/GenBank/DDBJ databases">
        <title>Sequencing of cultivated peanut Arachis hypogaea provides insights into genome evolution and oil improvement.</title>
        <authorList>
            <person name="Chen X."/>
        </authorList>
    </citation>
    <scope>NUCLEOTIDE SEQUENCE [LARGE SCALE GENOMIC DNA]</scope>
    <source>
        <strain evidence="2">cv. Fuhuasheng</strain>
        <tissue evidence="1">Leaves</tissue>
    </source>
</reference>
<evidence type="ECO:0000313" key="1">
    <source>
        <dbReference type="EMBL" id="RYR17313.1"/>
    </source>
</evidence>
<gene>
    <name evidence="1" type="ORF">Ahy_B03g062080</name>
</gene>